<evidence type="ECO:0000256" key="1">
    <source>
        <dbReference type="SAM" id="Phobius"/>
    </source>
</evidence>
<protein>
    <recommendedName>
        <fullName evidence="4">Gustatory receptor</fullName>
    </recommendedName>
</protein>
<evidence type="ECO:0000313" key="3">
    <source>
        <dbReference type="Proteomes" id="UP000479190"/>
    </source>
</evidence>
<sequence length="260" mass="29299">MIYYICIELQKKLIINHVFYYLSWILMYVVTIVISVIGCNWTSSQAAKTIKVLRKVSIANMEFDDKNIQKELISITGAFVYVTTILYYVFVSMKYGIAAVGAANFCLMIKVLILNVFLALSIVLSCNWTSCQFHFPLLRSDGERQHHQQRPQTRDQRESRAQAGRRRLRILRSQPTHLLLVLLPRPVRGFLLCRRLHRRLRLFAVQSDPALLGSFRCGGASDAKISARGHEGLGAEVLSRLLSGSSGGVDVRAGARGESI</sequence>
<evidence type="ECO:0008006" key="4">
    <source>
        <dbReference type="Google" id="ProtNLM"/>
    </source>
</evidence>
<feature type="transmembrane region" description="Helical" evidence="1">
    <location>
        <begin position="102"/>
        <end position="124"/>
    </location>
</feature>
<accession>A0A6H5I5G2</accession>
<name>A0A6H5I5G2_9HYME</name>
<dbReference type="Proteomes" id="UP000479190">
    <property type="component" value="Unassembled WGS sequence"/>
</dbReference>
<keyword evidence="1" id="KW-1133">Transmembrane helix</keyword>
<evidence type="ECO:0000313" key="2">
    <source>
        <dbReference type="EMBL" id="CAB0031777.1"/>
    </source>
</evidence>
<proteinExistence type="predicted"/>
<keyword evidence="1" id="KW-0472">Membrane</keyword>
<organism evidence="2 3">
    <name type="scientific">Trichogramma brassicae</name>
    <dbReference type="NCBI Taxonomy" id="86971"/>
    <lineage>
        <taxon>Eukaryota</taxon>
        <taxon>Metazoa</taxon>
        <taxon>Ecdysozoa</taxon>
        <taxon>Arthropoda</taxon>
        <taxon>Hexapoda</taxon>
        <taxon>Insecta</taxon>
        <taxon>Pterygota</taxon>
        <taxon>Neoptera</taxon>
        <taxon>Endopterygota</taxon>
        <taxon>Hymenoptera</taxon>
        <taxon>Apocrita</taxon>
        <taxon>Proctotrupomorpha</taxon>
        <taxon>Chalcidoidea</taxon>
        <taxon>Trichogrammatidae</taxon>
        <taxon>Trichogramma</taxon>
    </lineage>
</organism>
<dbReference type="OrthoDB" id="6366728at2759"/>
<feature type="transmembrane region" description="Helical" evidence="1">
    <location>
        <begin position="72"/>
        <end position="90"/>
    </location>
</feature>
<keyword evidence="3" id="KW-1185">Reference proteome</keyword>
<reference evidence="2 3" key="1">
    <citation type="submission" date="2020-02" db="EMBL/GenBank/DDBJ databases">
        <authorList>
            <person name="Ferguson B K."/>
        </authorList>
    </citation>
    <scope>NUCLEOTIDE SEQUENCE [LARGE SCALE GENOMIC DNA]</scope>
</reference>
<gene>
    <name evidence="2" type="ORF">TBRA_LOCUS3740</name>
</gene>
<feature type="transmembrane region" description="Helical" evidence="1">
    <location>
        <begin position="18"/>
        <end position="38"/>
    </location>
</feature>
<keyword evidence="1" id="KW-0812">Transmembrane</keyword>
<dbReference type="EMBL" id="CADCXV010000653">
    <property type="protein sequence ID" value="CAB0031777.1"/>
    <property type="molecule type" value="Genomic_DNA"/>
</dbReference>
<dbReference type="AlphaFoldDB" id="A0A6H5I5G2"/>